<evidence type="ECO:0000313" key="1">
    <source>
        <dbReference type="EMBL" id="SBS89356.1"/>
    </source>
</evidence>
<evidence type="ECO:0000313" key="2">
    <source>
        <dbReference type="Proteomes" id="UP000078560"/>
    </source>
</evidence>
<proteinExistence type="predicted"/>
<name>A0A1A8WBH7_PLAOA</name>
<reference evidence="2" key="1">
    <citation type="submission" date="2016-05" db="EMBL/GenBank/DDBJ databases">
        <authorList>
            <person name="Naeem Raeece"/>
        </authorList>
    </citation>
    <scope>NUCLEOTIDE SEQUENCE [LARGE SCALE GENOMIC DNA]</scope>
</reference>
<dbReference type="EMBL" id="FLQU01000719">
    <property type="protein sequence ID" value="SBS89356.1"/>
    <property type="molecule type" value="Genomic_DNA"/>
</dbReference>
<protein>
    <submittedName>
        <fullName evidence="1">Uncharacterized protein</fullName>
    </submittedName>
</protein>
<dbReference type="AlphaFoldDB" id="A0A1A8WBH7"/>
<accession>A0A1A8WBH7</accession>
<sequence length="74" mass="8756">MHLYTIALVKNGCAVRERYIEVKLGERLEIVLVIDLSDSDRRKSLNQGELNCRKKYKEPQRVKREKRKNVSVNK</sequence>
<organism evidence="1 2">
    <name type="scientific">Plasmodium ovale curtisi</name>
    <dbReference type="NCBI Taxonomy" id="864141"/>
    <lineage>
        <taxon>Eukaryota</taxon>
        <taxon>Sar</taxon>
        <taxon>Alveolata</taxon>
        <taxon>Apicomplexa</taxon>
        <taxon>Aconoidasida</taxon>
        <taxon>Haemosporida</taxon>
        <taxon>Plasmodiidae</taxon>
        <taxon>Plasmodium</taxon>
        <taxon>Plasmodium (Plasmodium)</taxon>
    </lineage>
</organism>
<dbReference type="Proteomes" id="UP000078560">
    <property type="component" value="Unassembled WGS sequence"/>
</dbReference>
<gene>
    <name evidence="1" type="ORF">POVCU2_0053970</name>
</gene>